<dbReference type="Gene3D" id="2.20.28.30">
    <property type="entry name" value="RNA polymerase ii, chain L"/>
    <property type="match status" value="1"/>
</dbReference>
<dbReference type="AlphaFoldDB" id="A0A1H0GAL8"/>
<keyword evidence="1" id="KW-0472">Membrane</keyword>
<evidence type="ECO:0000256" key="1">
    <source>
        <dbReference type="SAM" id="Phobius"/>
    </source>
</evidence>
<reference evidence="2 3" key="1">
    <citation type="submission" date="2016-10" db="EMBL/GenBank/DDBJ databases">
        <authorList>
            <person name="de Groot N.N."/>
        </authorList>
    </citation>
    <scope>NUCLEOTIDE SEQUENCE [LARGE SCALE GENOMIC DNA]</scope>
    <source>
        <strain evidence="2 3">CGMCC 4.2022</strain>
    </source>
</reference>
<keyword evidence="1" id="KW-1133">Transmembrane helix</keyword>
<keyword evidence="2" id="KW-0240">DNA-directed RNA polymerase</keyword>
<dbReference type="PANTHER" id="PTHR37826">
    <property type="entry name" value="FLOTILLIN BAND_7_5 DOMAIN PROTEIN"/>
    <property type="match status" value="1"/>
</dbReference>
<keyword evidence="2" id="KW-0804">Transcription</keyword>
<evidence type="ECO:0000313" key="3">
    <source>
        <dbReference type="Proteomes" id="UP000199341"/>
    </source>
</evidence>
<keyword evidence="3" id="KW-1185">Reference proteome</keyword>
<dbReference type="EMBL" id="FNIE01000007">
    <property type="protein sequence ID" value="SDO03884.1"/>
    <property type="molecule type" value="Genomic_DNA"/>
</dbReference>
<evidence type="ECO:0000313" key="2">
    <source>
        <dbReference type="EMBL" id="SDO03884.1"/>
    </source>
</evidence>
<feature type="transmembrane region" description="Helical" evidence="1">
    <location>
        <begin position="359"/>
        <end position="379"/>
    </location>
</feature>
<dbReference type="PANTHER" id="PTHR37826:SF3">
    <property type="entry name" value="J DOMAIN-CONTAINING PROTEIN"/>
    <property type="match status" value="1"/>
</dbReference>
<dbReference type="Proteomes" id="UP000199341">
    <property type="component" value="Unassembled WGS sequence"/>
</dbReference>
<accession>A0A1H0GAL8</accession>
<dbReference type="STRING" id="310781.SAMN05216259_10749"/>
<organism evidence="2 3">
    <name type="scientific">Actinacidiphila guanduensis</name>
    <dbReference type="NCBI Taxonomy" id="310781"/>
    <lineage>
        <taxon>Bacteria</taxon>
        <taxon>Bacillati</taxon>
        <taxon>Actinomycetota</taxon>
        <taxon>Actinomycetes</taxon>
        <taxon>Kitasatosporales</taxon>
        <taxon>Streptomycetaceae</taxon>
        <taxon>Actinacidiphila</taxon>
    </lineage>
</organism>
<proteinExistence type="predicted"/>
<dbReference type="RefSeq" id="WP_218136668.1">
    <property type="nucleotide sequence ID" value="NZ_FNIE01000007.1"/>
</dbReference>
<dbReference type="GO" id="GO:0000428">
    <property type="term" value="C:DNA-directed RNA polymerase complex"/>
    <property type="evidence" value="ECO:0007669"/>
    <property type="project" value="UniProtKB-KW"/>
</dbReference>
<gene>
    <name evidence="2" type="ORF">SAMN05216259_10749</name>
</gene>
<name>A0A1H0GAL8_9ACTN</name>
<sequence length="380" mass="41192">MSTQERGADGFAAGAGFPGADAGGQSYPCEACGATVEFAPGADALKCPYCGHEQAVAAVPRQVREHPIEELAALPAKPRATALGAARAFVCPGCGARTETDDLSARCQFCATALVADPELTERVVPEAVVPFGLDRRAAREKLGEWTSSRWFAPGSLKKVTEAETFKGSYLPHWTYDAATTSHYEGQRGEYYYTTETYTATENGEQVTRTRQVRHTRWHHVSGTVARGFDDILVAGTGHVAAAQLDKLTPWPLEEARPYQAEYLAGFQTVRYDVEPEQGLETAKQRMAEVIEGDCRADIGGDEQRVTSVDTRYDDVTYKLVLLPVWFLTYLHAGRSWQVMVNARTGEVIGERPYSAAKITAAVVLALAVIAAVVAAVALK</sequence>
<protein>
    <submittedName>
        <fullName evidence="2">DNA-directed RNA polymerase, subunit RPC12/RpoP, contains C4-type Zn-finger</fullName>
    </submittedName>
</protein>
<keyword evidence="1" id="KW-0812">Transmembrane</keyword>